<reference evidence="1 2" key="1">
    <citation type="submission" date="2017-04" db="EMBL/GenBank/DDBJ databases">
        <authorList>
            <person name="Afonso C.L."/>
            <person name="Miller P.J."/>
            <person name="Scott M.A."/>
            <person name="Spackman E."/>
            <person name="Goraichik I."/>
            <person name="Dimitrov K.M."/>
            <person name="Suarez D.L."/>
            <person name="Swayne D.E."/>
        </authorList>
    </citation>
    <scope>NUCLEOTIDE SEQUENCE [LARGE SCALE GENOMIC DNA]</scope>
    <source>
        <strain evidence="1 2">KR-140</strain>
    </source>
</reference>
<proteinExistence type="predicted"/>
<dbReference type="RefSeq" id="WP_084046200.1">
    <property type="nucleotide sequence ID" value="NZ_FWWU01000006.1"/>
</dbReference>
<accession>A0A1W1UN52</accession>
<dbReference type="STRING" id="695939.SAMN00790413_04044"/>
<dbReference type="EMBL" id="FWWU01000006">
    <property type="protein sequence ID" value="SMB82517.1"/>
    <property type="molecule type" value="Genomic_DNA"/>
</dbReference>
<organism evidence="1 2">
    <name type="scientific">Deinococcus hopiensis KR-140</name>
    <dbReference type="NCBI Taxonomy" id="695939"/>
    <lineage>
        <taxon>Bacteria</taxon>
        <taxon>Thermotogati</taxon>
        <taxon>Deinococcota</taxon>
        <taxon>Deinococci</taxon>
        <taxon>Deinococcales</taxon>
        <taxon>Deinococcaceae</taxon>
        <taxon>Deinococcus</taxon>
    </lineage>
</organism>
<evidence type="ECO:0000313" key="2">
    <source>
        <dbReference type="Proteomes" id="UP000192582"/>
    </source>
</evidence>
<gene>
    <name evidence="1" type="ORF">SAMN00790413_04044</name>
</gene>
<dbReference type="AlphaFoldDB" id="A0A1W1UN52"/>
<evidence type="ECO:0000313" key="1">
    <source>
        <dbReference type="EMBL" id="SMB82517.1"/>
    </source>
</evidence>
<dbReference type="Proteomes" id="UP000192582">
    <property type="component" value="Unassembled WGS sequence"/>
</dbReference>
<name>A0A1W1UN52_9DEIO</name>
<keyword evidence="2" id="KW-1185">Reference proteome</keyword>
<protein>
    <submittedName>
        <fullName evidence="1">Uncharacterized protein</fullName>
    </submittedName>
</protein>
<sequence>MTVLTPTQAAILKAMREGATLYVQYSGRGTPTSAHLNPGPAVHVQEVVGLQAANLIEADRQFEESRGYTRVYGLSGLGRFSLAASEKPL</sequence>